<dbReference type="RefSeq" id="WP_059849226.1">
    <property type="nucleotide sequence ID" value="NZ_LOYR01000066.1"/>
</dbReference>
<dbReference type="InterPro" id="IPR054186">
    <property type="entry name" value="DUF6891"/>
</dbReference>
<dbReference type="AlphaFoldDB" id="A0A104BZT7"/>
<proteinExistence type="predicted"/>
<evidence type="ECO:0000313" key="3">
    <source>
        <dbReference type="Proteomes" id="UP000068016"/>
    </source>
</evidence>
<protein>
    <recommendedName>
        <fullName evidence="1">DUF6891 domain-containing protein</fullName>
    </recommendedName>
</protein>
<evidence type="ECO:0000259" key="1">
    <source>
        <dbReference type="Pfam" id="PF21831"/>
    </source>
</evidence>
<dbReference type="Proteomes" id="UP000068016">
    <property type="component" value="Unassembled WGS sequence"/>
</dbReference>
<reference evidence="2 3" key="1">
    <citation type="submission" date="2015-11" db="EMBL/GenBank/DDBJ databases">
        <title>Expanding the genomic diversity of Burkholderia species for the development of highly accurate diagnostics.</title>
        <authorList>
            <person name="Sahl J."/>
            <person name="Keim P."/>
            <person name="Wagner D."/>
        </authorList>
    </citation>
    <scope>NUCLEOTIDE SEQUENCE [LARGE SCALE GENOMIC DNA]</scope>
    <source>
        <strain evidence="2 3">MSMB793WGS</strain>
    </source>
</reference>
<feature type="domain" description="DUF6891" evidence="1">
    <location>
        <begin position="3"/>
        <end position="184"/>
    </location>
</feature>
<evidence type="ECO:0000313" key="2">
    <source>
        <dbReference type="EMBL" id="KWN07723.1"/>
    </source>
</evidence>
<name>A0A104BZT7_9BURK</name>
<sequence>MTDNEQYVMECITKWIWSGFNDPDDVREMMEDILEPDCDTDRLEGFIESEFERKAAAERSWPRETDCDRLDRVFDELDGNGICALSNAGYTMSDGHSDVSEAVQDAPQGRYHGYCFYHGQDVERALDGHGLTIAFGDLAGDDARGAVVGRQVAEALARGGFETSWNGSVRSRIELPSFDWKRRYR</sequence>
<gene>
    <name evidence="2" type="ORF">WT83_24335</name>
</gene>
<comment type="caution">
    <text evidence="2">The sequence shown here is derived from an EMBL/GenBank/DDBJ whole genome shotgun (WGS) entry which is preliminary data.</text>
</comment>
<dbReference type="EMBL" id="LPLZ01000069">
    <property type="protein sequence ID" value="KWN07723.1"/>
    <property type="molecule type" value="Genomic_DNA"/>
</dbReference>
<dbReference type="Pfam" id="PF21831">
    <property type="entry name" value="DUF6891"/>
    <property type="match status" value="1"/>
</dbReference>
<accession>A0A104BZT7</accession>
<organism evidence="2 3">
    <name type="scientific">Burkholderia territorii</name>
    <dbReference type="NCBI Taxonomy" id="1503055"/>
    <lineage>
        <taxon>Bacteria</taxon>
        <taxon>Pseudomonadati</taxon>
        <taxon>Pseudomonadota</taxon>
        <taxon>Betaproteobacteria</taxon>
        <taxon>Burkholderiales</taxon>
        <taxon>Burkholderiaceae</taxon>
        <taxon>Burkholderia</taxon>
        <taxon>Burkholderia cepacia complex</taxon>
    </lineage>
</organism>